<reference evidence="5" key="1">
    <citation type="journal article" date="2016" name="Proc. Natl. Acad. Sci. U.S.A.">
        <title>Comparative genomics of biotechnologically important yeasts.</title>
        <authorList>
            <person name="Riley R."/>
            <person name="Haridas S."/>
            <person name="Wolfe K.H."/>
            <person name="Lopes M.R."/>
            <person name="Hittinger C.T."/>
            <person name="Goeker M."/>
            <person name="Salamov A.A."/>
            <person name="Wisecaver J.H."/>
            <person name="Long T.M."/>
            <person name="Calvey C.H."/>
            <person name="Aerts A.L."/>
            <person name="Barry K.W."/>
            <person name="Choi C."/>
            <person name="Clum A."/>
            <person name="Coughlan A.Y."/>
            <person name="Deshpande S."/>
            <person name="Douglass A.P."/>
            <person name="Hanson S.J."/>
            <person name="Klenk H.-P."/>
            <person name="LaButti K.M."/>
            <person name="Lapidus A."/>
            <person name="Lindquist E.A."/>
            <person name="Lipzen A.M."/>
            <person name="Meier-Kolthoff J.P."/>
            <person name="Ohm R.A."/>
            <person name="Otillar R.P."/>
            <person name="Pangilinan J.L."/>
            <person name="Peng Y."/>
            <person name="Rokas A."/>
            <person name="Rosa C.A."/>
            <person name="Scheuner C."/>
            <person name="Sibirny A.A."/>
            <person name="Slot J.C."/>
            <person name="Stielow J.B."/>
            <person name="Sun H."/>
            <person name="Kurtzman C.P."/>
            <person name="Blackwell M."/>
            <person name="Grigoriev I.V."/>
            <person name="Jeffries T.W."/>
        </authorList>
    </citation>
    <scope>NUCLEOTIDE SEQUENCE [LARGE SCALE GENOMIC DNA]</scope>
    <source>
        <strain evidence="5">NRRL Y-1626</strain>
    </source>
</reference>
<dbReference type="PANTHER" id="PTHR12532:SF0">
    <property type="entry name" value="TRANSLATIONAL ACTIVATOR OF CYTOCHROME C OXIDASE 1"/>
    <property type="match status" value="1"/>
</dbReference>
<dbReference type="InterPro" id="IPR049083">
    <property type="entry name" value="TACO1_YebC_N"/>
</dbReference>
<dbReference type="OrthoDB" id="2017544at2759"/>
<dbReference type="InterPro" id="IPR026564">
    <property type="entry name" value="Transcrip_reg_TACO1-like_dom3"/>
</dbReference>
<keyword evidence="5" id="KW-1185">Reference proteome</keyword>
<dbReference type="GO" id="GO:0005739">
    <property type="term" value="C:mitochondrion"/>
    <property type="evidence" value="ECO:0007669"/>
    <property type="project" value="TreeGrafter"/>
</dbReference>
<dbReference type="Pfam" id="PF20772">
    <property type="entry name" value="TACO1_YebC_N"/>
    <property type="match status" value="1"/>
</dbReference>
<evidence type="ECO:0000313" key="4">
    <source>
        <dbReference type="EMBL" id="OBA27840.1"/>
    </source>
</evidence>
<comment type="similarity">
    <text evidence="1">Belongs to the TACO1 family.</text>
</comment>
<dbReference type="PANTHER" id="PTHR12532">
    <property type="entry name" value="TRANSLATIONAL ACTIVATOR OF CYTOCHROME C OXIDASE 1"/>
    <property type="match status" value="1"/>
</dbReference>
<evidence type="ECO:0000313" key="5">
    <source>
        <dbReference type="Proteomes" id="UP000092321"/>
    </source>
</evidence>
<dbReference type="AlphaFoldDB" id="A0A1B7TGI0"/>
<gene>
    <name evidence="4" type="ORF">HANVADRAFT_51953</name>
</gene>
<feature type="domain" description="TACO1/YebC-like N-terminal" evidence="3">
    <location>
        <begin position="21"/>
        <end position="93"/>
    </location>
</feature>
<dbReference type="SUPFAM" id="SSF75625">
    <property type="entry name" value="YebC-like"/>
    <property type="match status" value="1"/>
</dbReference>
<protein>
    <submittedName>
        <fullName evidence="4">YebC-like protein</fullName>
    </submittedName>
</protein>
<dbReference type="InterPro" id="IPR017856">
    <property type="entry name" value="Integrase-like_N"/>
</dbReference>
<dbReference type="InterPro" id="IPR048300">
    <property type="entry name" value="TACO1_YebC-like_2nd/3rd_dom"/>
</dbReference>
<sequence>MIRPTSLLKFQETTFKKAGHSKWQNILHRKSAQDKLKAANIGKYRNLISIAIKENNNVIDTNINFDLKNAIDRAMESNVPKKTINALLEKYKNKDASNALKQYIYPVVGKNGVTLIFDCLSENPKHCMSEIKSCVKNIEGTITQQGLHFFEKRGEVMLHFLNEDIAEFDDAKSDEFLDNLTLTLLDLEIEFEELEFQPIDNSEKIGVRVITTFEDTKKIGHLLTSKQKELGCKVLQHEVTYKAHDILEISKEQDPALVKSINRCFQETQSMTDLSGIYTNFKIIEDEE</sequence>
<dbReference type="InterPro" id="IPR029072">
    <property type="entry name" value="YebC-like"/>
</dbReference>
<accession>A0A1B7TGI0</accession>
<dbReference type="InterPro" id="IPR002876">
    <property type="entry name" value="Transcrip_reg_TACO1-like"/>
</dbReference>
<dbReference type="Proteomes" id="UP000092321">
    <property type="component" value="Unassembled WGS sequence"/>
</dbReference>
<evidence type="ECO:0000259" key="2">
    <source>
        <dbReference type="Pfam" id="PF01709"/>
    </source>
</evidence>
<proteinExistence type="inferred from homology"/>
<dbReference type="EMBL" id="LXPE01000006">
    <property type="protein sequence ID" value="OBA27840.1"/>
    <property type="molecule type" value="Genomic_DNA"/>
</dbReference>
<dbReference type="Pfam" id="PF01709">
    <property type="entry name" value="Transcrip_reg"/>
    <property type="match status" value="1"/>
</dbReference>
<evidence type="ECO:0000256" key="1">
    <source>
        <dbReference type="ARBA" id="ARBA00008724"/>
    </source>
</evidence>
<feature type="domain" description="TACO1/YebC-like second and third" evidence="2">
    <location>
        <begin position="101"/>
        <end position="281"/>
    </location>
</feature>
<dbReference type="Gene3D" id="1.10.10.200">
    <property type="match status" value="1"/>
</dbReference>
<dbReference type="Gene3D" id="3.30.70.980">
    <property type="match status" value="2"/>
</dbReference>
<comment type="caution">
    <text evidence="4">The sequence shown here is derived from an EMBL/GenBank/DDBJ whole genome shotgun (WGS) entry which is preliminary data.</text>
</comment>
<name>A0A1B7TGI0_9ASCO</name>
<organism evidence="4 5">
    <name type="scientific">Hanseniaspora valbyensis NRRL Y-1626</name>
    <dbReference type="NCBI Taxonomy" id="766949"/>
    <lineage>
        <taxon>Eukaryota</taxon>
        <taxon>Fungi</taxon>
        <taxon>Dikarya</taxon>
        <taxon>Ascomycota</taxon>
        <taxon>Saccharomycotina</taxon>
        <taxon>Saccharomycetes</taxon>
        <taxon>Saccharomycodales</taxon>
        <taxon>Saccharomycodaceae</taxon>
        <taxon>Hanseniaspora</taxon>
    </lineage>
</organism>
<evidence type="ECO:0000259" key="3">
    <source>
        <dbReference type="Pfam" id="PF20772"/>
    </source>
</evidence>